<protein>
    <recommendedName>
        <fullName evidence="4">Tyr recombinase domain-containing protein</fullName>
    </recommendedName>
</protein>
<dbReference type="SUPFAM" id="SSF56349">
    <property type="entry name" value="DNA breaking-rejoining enzymes"/>
    <property type="match status" value="1"/>
</dbReference>
<proteinExistence type="predicted"/>
<gene>
    <name evidence="2" type="ORF">JRQ81_002188</name>
</gene>
<accession>A0A9Q0XI58</accession>
<comment type="caution">
    <text evidence="2">The sequence shown here is derived from an EMBL/GenBank/DDBJ whole genome shotgun (WGS) entry which is preliminary data.</text>
</comment>
<dbReference type="AlphaFoldDB" id="A0A9Q0XI58"/>
<evidence type="ECO:0000313" key="2">
    <source>
        <dbReference type="EMBL" id="KAJ7316026.1"/>
    </source>
</evidence>
<dbReference type="PANTHER" id="PTHR35617:SF3">
    <property type="entry name" value="CORE-BINDING (CB) DOMAIN-CONTAINING PROTEIN"/>
    <property type="match status" value="1"/>
</dbReference>
<evidence type="ECO:0000256" key="1">
    <source>
        <dbReference type="ARBA" id="ARBA00023172"/>
    </source>
</evidence>
<dbReference type="PANTHER" id="PTHR35617">
    <property type="entry name" value="PHAGE_INTEGRASE DOMAIN-CONTAINING PROTEIN"/>
    <property type="match status" value="1"/>
</dbReference>
<name>A0A9Q0XI58_9SAUR</name>
<sequence length="112" mass="12372">MASFCGSDRLFISYDPRLKGANISPQRLSSWIVSTIKLCYELSHKPLPSQVRAHSTRAVSSSTAFLRGVPLDEVCRAATWSQPSTFVKHYRLDTRAKASTSFGRAVLSQALP</sequence>
<reference evidence="2" key="1">
    <citation type="journal article" date="2023" name="DNA Res.">
        <title>Chromosome-level genome assembly of Phrynocephalus forsythii using third-generation DNA sequencing and Hi-C analysis.</title>
        <authorList>
            <person name="Qi Y."/>
            <person name="Zhao W."/>
            <person name="Zhao Y."/>
            <person name="Niu C."/>
            <person name="Cao S."/>
            <person name="Zhang Y."/>
        </authorList>
    </citation>
    <scope>NUCLEOTIDE SEQUENCE</scope>
    <source>
        <tissue evidence="2">Muscle</tissue>
    </source>
</reference>
<dbReference type="Gene3D" id="1.10.443.10">
    <property type="entry name" value="Intergrase catalytic core"/>
    <property type="match status" value="1"/>
</dbReference>
<dbReference type="GO" id="GO:0006310">
    <property type="term" value="P:DNA recombination"/>
    <property type="evidence" value="ECO:0007669"/>
    <property type="project" value="UniProtKB-KW"/>
</dbReference>
<dbReference type="OrthoDB" id="9050082at2759"/>
<dbReference type="GO" id="GO:0003677">
    <property type="term" value="F:DNA binding"/>
    <property type="evidence" value="ECO:0007669"/>
    <property type="project" value="InterPro"/>
</dbReference>
<evidence type="ECO:0008006" key="4">
    <source>
        <dbReference type="Google" id="ProtNLM"/>
    </source>
</evidence>
<evidence type="ECO:0000313" key="3">
    <source>
        <dbReference type="Proteomes" id="UP001142489"/>
    </source>
</evidence>
<dbReference type="EMBL" id="JAPFRF010000011">
    <property type="protein sequence ID" value="KAJ7316026.1"/>
    <property type="molecule type" value="Genomic_DNA"/>
</dbReference>
<dbReference type="InterPro" id="IPR011010">
    <property type="entry name" value="DNA_brk_join_enz"/>
</dbReference>
<dbReference type="Proteomes" id="UP001142489">
    <property type="component" value="Unassembled WGS sequence"/>
</dbReference>
<dbReference type="InterPro" id="IPR013762">
    <property type="entry name" value="Integrase-like_cat_sf"/>
</dbReference>
<keyword evidence="1" id="KW-0233">DNA recombination</keyword>
<dbReference type="GO" id="GO:0015074">
    <property type="term" value="P:DNA integration"/>
    <property type="evidence" value="ECO:0007669"/>
    <property type="project" value="InterPro"/>
</dbReference>
<organism evidence="2 3">
    <name type="scientific">Phrynocephalus forsythii</name>
    <dbReference type="NCBI Taxonomy" id="171643"/>
    <lineage>
        <taxon>Eukaryota</taxon>
        <taxon>Metazoa</taxon>
        <taxon>Chordata</taxon>
        <taxon>Craniata</taxon>
        <taxon>Vertebrata</taxon>
        <taxon>Euteleostomi</taxon>
        <taxon>Lepidosauria</taxon>
        <taxon>Squamata</taxon>
        <taxon>Bifurcata</taxon>
        <taxon>Unidentata</taxon>
        <taxon>Episquamata</taxon>
        <taxon>Toxicofera</taxon>
        <taxon>Iguania</taxon>
        <taxon>Acrodonta</taxon>
        <taxon>Agamidae</taxon>
        <taxon>Agaminae</taxon>
        <taxon>Phrynocephalus</taxon>
    </lineage>
</organism>
<keyword evidence="3" id="KW-1185">Reference proteome</keyword>